<evidence type="ECO:0000256" key="3">
    <source>
        <dbReference type="ARBA" id="ARBA00022989"/>
    </source>
</evidence>
<evidence type="ECO:0000256" key="7">
    <source>
        <dbReference type="SAM" id="Phobius"/>
    </source>
</evidence>
<keyword evidence="10" id="KW-1185">Reference proteome</keyword>
<dbReference type="GO" id="GO:0016020">
    <property type="term" value="C:membrane"/>
    <property type="evidence" value="ECO:0007669"/>
    <property type="project" value="UniProtKB-SubCell"/>
</dbReference>
<accession>A0A9P7YFB7</accession>
<feature type="transmembrane region" description="Helical" evidence="7">
    <location>
        <begin position="16"/>
        <end position="37"/>
    </location>
</feature>
<comment type="subcellular location">
    <subcellularLocation>
        <location evidence="1">Membrane</location>
        <topology evidence="1">Multi-pass membrane protein</topology>
    </subcellularLocation>
</comment>
<protein>
    <recommendedName>
        <fullName evidence="8">Rhodopsin domain-containing protein</fullName>
    </recommendedName>
</protein>
<evidence type="ECO:0000256" key="5">
    <source>
        <dbReference type="ARBA" id="ARBA00038359"/>
    </source>
</evidence>
<feature type="transmembrane region" description="Helical" evidence="7">
    <location>
        <begin position="131"/>
        <end position="153"/>
    </location>
</feature>
<keyword evidence="3 7" id="KW-1133">Transmembrane helix</keyword>
<keyword evidence="2 7" id="KW-0812">Transmembrane</keyword>
<keyword evidence="4 7" id="KW-0472">Membrane</keyword>
<dbReference type="InterPro" id="IPR052337">
    <property type="entry name" value="SAT4-like"/>
</dbReference>
<feature type="transmembrane region" description="Helical" evidence="7">
    <location>
        <begin position="213"/>
        <end position="235"/>
    </location>
</feature>
<dbReference type="InterPro" id="IPR049326">
    <property type="entry name" value="Rhodopsin_dom_fungi"/>
</dbReference>
<dbReference type="Pfam" id="PF20684">
    <property type="entry name" value="Fung_rhodopsin"/>
    <property type="match status" value="1"/>
</dbReference>
<dbReference type="PANTHER" id="PTHR33048">
    <property type="entry name" value="PTH11-LIKE INTEGRAL MEMBRANE PROTEIN (AFU_ORTHOLOGUE AFUA_5G11245)"/>
    <property type="match status" value="1"/>
</dbReference>
<name>A0A9P7YFB7_9HELO</name>
<evidence type="ECO:0000256" key="1">
    <source>
        <dbReference type="ARBA" id="ARBA00004141"/>
    </source>
</evidence>
<feature type="compositionally biased region" description="Basic and acidic residues" evidence="6">
    <location>
        <begin position="336"/>
        <end position="348"/>
    </location>
</feature>
<comment type="caution">
    <text evidence="9">The sequence shown here is derived from an EMBL/GenBank/DDBJ whole genome shotgun (WGS) entry which is preliminary data.</text>
</comment>
<comment type="similarity">
    <text evidence="5">Belongs to the SAT4 family.</text>
</comment>
<reference evidence="9" key="1">
    <citation type="journal article" date="2021" name="IMA Fungus">
        <title>Genomic characterization of three marine fungi, including Emericellopsis atlantica sp. nov. with signatures of a generalist lifestyle and marine biomass degradation.</title>
        <authorList>
            <person name="Hagestad O.C."/>
            <person name="Hou L."/>
            <person name="Andersen J.H."/>
            <person name="Hansen E.H."/>
            <person name="Altermark B."/>
            <person name="Li C."/>
            <person name="Kuhnert E."/>
            <person name="Cox R.J."/>
            <person name="Crous P.W."/>
            <person name="Spatafora J.W."/>
            <person name="Lail K."/>
            <person name="Amirebrahimi M."/>
            <person name="Lipzen A."/>
            <person name="Pangilinan J."/>
            <person name="Andreopoulos W."/>
            <person name="Hayes R.D."/>
            <person name="Ng V."/>
            <person name="Grigoriev I.V."/>
            <person name="Jackson S.A."/>
            <person name="Sutton T.D.S."/>
            <person name="Dobson A.D.W."/>
            <person name="Rama T."/>
        </authorList>
    </citation>
    <scope>NUCLEOTIDE SEQUENCE</scope>
    <source>
        <strain evidence="9">TRa018bII</strain>
    </source>
</reference>
<gene>
    <name evidence="9" type="ORF">BJ875DRAFT_514113</name>
</gene>
<feature type="transmembrane region" description="Helical" evidence="7">
    <location>
        <begin position="93"/>
        <end position="111"/>
    </location>
</feature>
<dbReference type="PANTHER" id="PTHR33048:SF47">
    <property type="entry name" value="INTEGRAL MEMBRANE PROTEIN-RELATED"/>
    <property type="match status" value="1"/>
</dbReference>
<evidence type="ECO:0000259" key="8">
    <source>
        <dbReference type="Pfam" id="PF20684"/>
    </source>
</evidence>
<dbReference type="AlphaFoldDB" id="A0A9P7YFB7"/>
<dbReference type="OrthoDB" id="3529975at2759"/>
<sequence>MSLPPPEYLHAYCGNVLVAFASAMIGIETFFVALRVVSSYVSRRPVGADDWLTIPGFAVNIALCAVSICLVLYGGIGYHLITVVLEHPEKLPIFIKFEVAFSVVYIHSVTYPKLAMLSLFLRIFIGKWQRVFCYALMVVLVLSCIAGTLTQVFQCIPLHRFWDINDHGHSCFDQLAAWRWGSLSHIVTDLIMIALPIPTILKLGLSWKDKIGVSLTLLMGGIGIITSILRFIAFWNWKSIGADGDGTWVAVELTAYSIAEAGVYLIASCLPSYRALYITVRGPKKERSYGSEETSTGNSWRAKTYVNADDSEIALNHLPIQTETSSHTHMSRPHSSRNETKIESEVHV</sequence>
<feature type="region of interest" description="Disordered" evidence="6">
    <location>
        <begin position="324"/>
        <end position="348"/>
    </location>
</feature>
<evidence type="ECO:0000256" key="4">
    <source>
        <dbReference type="ARBA" id="ARBA00023136"/>
    </source>
</evidence>
<evidence type="ECO:0000313" key="9">
    <source>
        <dbReference type="EMBL" id="KAG9232644.1"/>
    </source>
</evidence>
<evidence type="ECO:0000256" key="6">
    <source>
        <dbReference type="SAM" id="MobiDB-lite"/>
    </source>
</evidence>
<evidence type="ECO:0000256" key="2">
    <source>
        <dbReference type="ARBA" id="ARBA00022692"/>
    </source>
</evidence>
<proteinExistence type="inferred from homology"/>
<dbReference type="EMBL" id="MU251538">
    <property type="protein sequence ID" value="KAG9232644.1"/>
    <property type="molecule type" value="Genomic_DNA"/>
</dbReference>
<feature type="domain" description="Rhodopsin" evidence="8">
    <location>
        <begin position="34"/>
        <end position="277"/>
    </location>
</feature>
<feature type="transmembrane region" description="Helical" evidence="7">
    <location>
        <begin position="57"/>
        <end position="81"/>
    </location>
</feature>
<organism evidence="9 10">
    <name type="scientific">Amylocarpus encephaloides</name>
    <dbReference type="NCBI Taxonomy" id="45428"/>
    <lineage>
        <taxon>Eukaryota</taxon>
        <taxon>Fungi</taxon>
        <taxon>Dikarya</taxon>
        <taxon>Ascomycota</taxon>
        <taxon>Pezizomycotina</taxon>
        <taxon>Leotiomycetes</taxon>
        <taxon>Helotiales</taxon>
        <taxon>Helotiales incertae sedis</taxon>
        <taxon>Amylocarpus</taxon>
    </lineage>
</organism>
<dbReference type="Proteomes" id="UP000824998">
    <property type="component" value="Unassembled WGS sequence"/>
</dbReference>
<evidence type="ECO:0000313" key="10">
    <source>
        <dbReference type="Proteomes" id="UP000824998"/>
    </source>
</evidence>
<feature type="transmembrane region" description="Helical" evidence="7">
    <location>
        <begin position="182"/>
        <end position="201"/>
    </location>
</feature>
<feature type="transmembrane region" description="Helical" evidence="7">
    <location>
        <begin position="255"/>
        <end position="277"/>
    </location>
</feature>